<feature type="region of interest" description="Disordered" evidence="1">
    <location>
        <begin position="120"/>
        <end position="142"/>
    </location>
</feature>
<keyword evidence="3" id="KW-1185">Reference proteome</keyword>
<evidence type="ECO:0000313" key="3">
    <source>
        <dbReference type="Proteomes" id="UP000053611"/>
    </source>
</evidence>
<evidence type="ECO:0000256" key="1">
    <source>
        <dbReference type="SAM" id="MobiDB-lite"/>
    </source>
</evidence>
<evidence type="ECO:0000313" key="2">
    <source>
        <dbReference type="EMBL" id="KLT40894.1"/>
    </source>
</evidence>
<name>A0A0J1AZY3_9TREE</name>
<sequence>MSAILSLPEDTVYSPDFLTRLVTALAIALAIAESPSPPSPTTCHFFSIPTPFPLLFRLSSHTSLRPRASHKGLTGKELDNVINDLNSKDQYNGTLHQFIKDTLKNCSTCLLKAKVVGGGDNNRPLPELNSGGCATNENESRL</sequence>
<accession>A0A0J1AZY3</accession>
<dbReference type="AlphaFoldDB" id="A0A0J1AZY3"/>
<gene>
    <name evidence="2" type="ORF">CC85DRAFT_303783</name>
</gene>
<dbReference type="Proteomes" id="UP000053611">
    <property type="component" value="Unassembled WGS sequence"/>
</dbReference>
<feature type="compositionally biased region" description="Polar residues" evidence="1">
    <location>
        <begin position="132"/>
        <end position="142"/>
    </location>
</feature>
<proteinExistence type="predicted"/>
<reference evidence="2 3" key="1">
    <citation type="submission" date="2015-03" db="EMBL/GenBank/DDBJ databases">
        <title>Genomics and transcriptomics of the oil-accumulating basidiomycete yeast T. oleaginosus allow insights into substrate utilization and the diverse evolutionary trajectories of mating systems in fungi.</title>
        <authorList>
            <consortium name="DOE Joint Genome Institute"/>
            <person name="Kourist R."/>
            <person name="Kracht O."/>
            <person name="Bracharz F."/>
            <person name="Lipzen A."/>
            <person name="Nolan M."/>
            <person name="Ohm R."/>
            <person name="Grigoriev I."/>
            <person name="Sun S."/>
            <person name="Heitman J."/>
            <person name="Bruck T."/>
            <person name="Nowrousian M."/>
        </authorList>
    </citation>
    <scope>NUCLEOTIDE SEQUENCE [LARGE SCALE GENOMIC DNA]</scope>
    <source>
        <strain evidence="2 3">IBC0246</strain>
    </source>
</reference>
<dbReference type="EMBL" id="KQ087227">
    <property type="protein sequence ID" value="KLT40894.1"/>
    <property type="molecule type" value="Genomic_DNA"/>
</dbReference>
<protein>
    <submittedName>
        <fullName evidence="2">Uncharacterized protein</fullName>
    </submittedName>
</protein>
<organism evidence="2 3">
    <name type="scientific">Cutaneotrichosporon oleaginosum</name>
    <dbReference type="NCBI Taxonomy" id="879819"/>
    <lineage>
        <taxon>Eukaryota</taxon>
        <taxon>Fungi</taxon>
        <taxon>Dikarya</taxon>
        <taxon>Basidiomycota</taxon>
        <taxon>Agaricomycotina</taxon>
        <taxon>Tremellomycetes</taxon>
        <taxon>Trichosporonales</taxon>
        <taxon>Trichosporonaceae</taxon>
        <taxon>Cutaneotrichosporon</taxon>
    </lineage>
</organism>